<dbReference type="InterPro" id="IPR011251">
    <property type="entry name" value="Luciferase-like_dom"/>
</dbReference>
<dbReference type="NCBIfam" id="TIGR03617">
    <property type="entry name" value="F420_MSMEG_2256"/>
    <property type="match status" value="1"/>
</dbReference>
<dbReference type="PANTHER" id="PTHR43244:SF2">
    <property type="entry name" value="CONSERVED HYPOTHETICAL ALANINE AND PROLINE-RICH PROTEIN"/>
    <property type="match status" value="1"/>
</dbReference>
<evidence type="ECO:0000313" key="3">
    <source>
        <dbReference type="Proteomes" id="UP000219435"/>
    </source>
</evidence>
<dbReference type="GO" id="GO:0016705">
    <property type="term" value="F:oxidoreductase activity, acting on paired donors, with incorporation or reduction of molecular oxygen"/>
    <property type="evidence" value="ECO:0007669"/>
    <property type="project" value="InterPro"/>
</dbReference>
<dbReference type="Proteomes" id="UP000219435">
    <property type="component" value="Unassembled WGS sequence"/>
</dbReference>
<dbReference type="InterPro" id="IPR036661">
    <property type="entry name" value="Luciferase-like_sf"/>
</dbReference>
<dbReference type="AlphaFoldDB" id="A0A285VAG2"/>
<proteinExistence type="predicted"/>
<dbReference type="OrthoDB" id="3284378at2"/>
<feature type="domain" description="Luciferase-like" evidence="1">
    <location>
        <begin position="12"/>
        <end position="309"/>
    </location>
</feature>
<dbReference type="Pfam" id="PF00296">
    <property type="entry name" value="Bac_luciferase"/>
    <property type="match status" value="1"/>
</dbReference>
<organism evidence="2 3">
    <name type="scientific">Blastococcus aggregatus</name>
    <dbReference type="NCBI Taxonomy" id="38502"/>
    <lineage>
        <taxon>Bacteria</taxon>
        <taxon>Bacillati</taxon>
        <taxon>Actinomycetota</taxon>
        <taxon>Actinomycetes</taxon>
        <taxon>Geodermatophilales</taxon>
        <taxon>Geodermatophilaceae</taxon>
        <taxon>Blastococcus</taxon>
    </lineage>
</organism>
<dbReference type="SUPFAM" id="SSF51679">
    <property type="entry name" value="Bacterial luciferase-like"/>
    <property type="match status" value="1"/>
</dbReference>
<dbReference type="CDD" id="cd01097">
    <property type="entry name" value="Tetrahydromethanopterin_reductase"/>
    <property type="match status" value="1"/>
</dbReference>
<dbReference type="InterPro" id="IPR019919">
    <property type="entry name" value="Lucif-like_OxRdtase_MSMEG_2256"/>
</dbReference>
<dbReference type="InterPro" id="IPR050564">
    <property type="entry name" value="F420-G6PD/mer"/>
</dbReference>
<keyword evidence="3" id="KW-1185">Reference proteome</keyword>
<dbReference type="Gene3D" id="3.20.20.30">
    <property type="entry name" value="Luciferase-like domain"/>
    <property type="match status" value="1"/>
</dbReference>
<evidence type="ECO:0000259" key="1">
    <source>
        <dbReference type="Pfam" id="PF00296"/>
    </source>
</evidence>
<accession>A0A285VAG2</accession>
<gene>
    <name evidence="2" type="ORF">SAMN05660748_3683</name>
</gene>
<evidence type="ECO:0000313" key="2">
    <source>
        <dbReference type="EMBL" id="SOC50937.1"/>
    </source>
</evidence>
<reference evidence="3" key="1">
    <citation type="submission" date="2017-08" db="EMBL/GenBank/DDBJ databases">
        <authorList>
            <person name="Varghese N."/>
            <person name="Submissions S."/>
        </authorList>
    </citation>
    <scope>NUCLEOTIDE SEQUENCE [LARGE SCALE GENOMIC DNA]</scope>
    <source>
        <strain evidence="3">DSM 4725</strain>
    </source>
</reference>
<sequence length="337" mass="37144">MRIGYGLRGQASDVATEAAWARDLGLDALSTSEVAYDPFLPLALGAATSGEMRLETHIAVAFARSPMVTANAAHYLHQVCGGRFVLGLGTQIKPHITRRFDMPWSSRPAAQMRDYIQALHAIWADWNDGVLLDFRSEHYNHTLMTDMFRPGRMPTAPEVHLAAVGPVMTRLAGELADGLIPHAFSTPEFFREVTLPALQEGLERSGRERSSVVVHCPGFVLLTGDGGPSDDEVLALRRQIAFYGSTPAYGDVLRRRGLDDLHEQLHRLSVTKDPERWARMGDLVDDEVLGAFAVVGTPPEVADELVRRYGGEIDQVHVTPPVGTTRDDIDGFRRRLS</sequence>
<dbReference type="PANTHER" id="PTHR43244">
    <property type="match status" value="1"/>
</dbReference>
<dbReference type="EMBL" id="OBQI01000005">
    <property type="protein sequence ID" value="SOC50937.1"/>
    <property type="molecule type" value="Genomic_DNA"/>
</dbReference>
<name>A0A285VAG2_9ACTN</name>
<dbReference type="RefSeq" id="WP_097196403.1">
    <property type="nucleotide sequence ID" value="NZ_OBQI01000005.1"/>
</dbReference>
<protein>
    <submittedName>
        <fullName evidence="2">Probable F420-dependent oxidoreductase, MSMEG_2256 family</fullName>
    </submittedName>
</protein>